<accession>A0A2P7B1A6</accession>
<protein>
    <submittedName>
        <fullName evidence="1">DUF2093 domain-containing protein</fullName>
    </submittedName>
</protein>
<dbReference type="RefSeq" id="WP_106715548.1">
    <property type="nucleotide sequence ID" value="NZ_JACHXT010000004.1"/>
</dbReference>
<gene>
    <name evidence="1" type="ORF">CU100_05915</name>
</gene>
<dbReference type="OrthoDB" id="9801906at2"/>
<dbReference type="InterPro" id="IPR018661">
    <property type="entry name" value="DUF2093"/>
</dbReference>
<dbReference type="Pfam" id="PF09866">
    <property type="entry name" value="DUF2093"/>
    <property type="match status" value="1"/>
</dbReference>
<comment type="caution">
    <text evidence="1">The sequence shown here is derived from an EMBL/GenBank/DDBJ whole genome shotgun (WGS) entry which is preliminary data.</text>
</comment>
<name>A0A2P7B1A6_9HYPH</name>
<evidence type="ECO:0000313" key="2">
    <source>
        <dbReference type="Proteomes" id="UP000241158"/>
    </source>
</evidence>
<dbReference type="Proteomes" id="UP000241158">
    <property type="component" value="Unassembled WGS sequence"/>
</dbReference>
<reference evidence="2" key="1">
    <citation type="submission" date="2017-11" db="EMBL/GenBank/DDBJ databases">
        <authorList>
            <person name="Kuznetsova I."/>
            <person name="Sazanova A."/>
            <person name="Chirak E."/>
            <person name="Safronova V."/>
            <person name="Willems A."/>
        </authorList>
    </citation>
    <scope>NUCLEOTIDE SEQUENCE [LARGE SCALE GENOMIC DNA]</scope>
    <source>
        <strain evidence="2">PEPV15</strain>
    </source>
</reference>
<dbReference type="EMBL" id="PGGN01000001">
    <property type="protein sequence ID" value="PSH60232.1"/>
    <property type="molecule type" value="Genomic_DNA"/>
</dbReference>
<organism evidence="1 2">
    <name type="scientific">Phyllobacterium endophyticum</name>
    <dbReference type="NCBI Taxonomy" id="1149773"/>
    <lineage>
        <taxon>Bacteria</taxon>
        <taxon>Pseudomonadati</taxon>
        <taxon>Pseudomonadota</taxon>
        <taxon>Alphaproteobacteria</taxon>
        <taxon>Hyphomicrobiales</taxon>
        <taxon>Phyllobacteriaceae</taxon>
        <taxon>Phyllobacterium</taxon>
    </lineage>
</organism>
<evidence type="ECO:0000313" key="1">
    <source>
        <dbReference type="EMBL" id="PSH60232.1"/>
    </source>
</evidence>
<sequence length="78" mass="8892">MNRFEGPGSREAKIRYLDGDFQVLSPGAFVLCSVTSEKIPLDELKYWSVGRQEAYADARISLEREIEMNPALRQRSKA</sequence>
<dbReference type="AlphaFoldDB" id="A0A2P7B1A6"/>
<keyword evidence="2" id="KW-1185">Reference proteome</keyword>
<proteinExistence type="predicted"/>